<evidence type="ECO:0000313" key="3">
    <source>
        <dbReference type="Proteomes" id="UP000600449"/>
    </source>
</evidence>
<accession>A0A917V3K1</accession>
<gene>
    <name evidence="2" type="ORF">GCM10011322_22000</name>
</gene>
<protein>
    <recommendedName>
        <fullName evidence="1">DUF7380 domain-containing protein</fullName>
    </recommendedName>
</protein>
<dbReference type="InterPro" id="IPR055804">
    <property type="entry name" value="DUF7380"/>
</dbReference>
<evidence type="ECO:0000313" key="2">
    <source>
        <dbReference type="EMBL" id="GGK34831.1"/>
    </source>
</evidence>
<dbReference type="Proteomes" id="UP000600449">
    <property type="component" value="Unassembled WGS sequence"/>
</dbReference>
<evidence type="ECO:0000259" key="1">
    <source>
        <dbReference type="Pfam" id="PF24098"/>
    </source>
</evidence>
<reference evidence="2 3" key="1">
    <citation type="journal article" date="2014" name="Int. J. Syst. Evol. Microbiol.">
        <title>Complete genome sequence of Corynebacterium casei LMG S-19264T (=DSM 44701T), isolated from a smear-ripened cheese.</title>
        <authorList>
            <consortium name="US DOE Joint Genome Institute (JGI-PGF)"/>
            <person name="Walter F."/>
            <person name="Albersmeier A."/>
            <person name="Kalinowski J."/>
            <person name="Ruckert C."/>
        </authorList>
    </citation>
    <scope>NUCLEOTIDE SEQUENCE [LARGE SCALE GENOMIC DNA]</scope>
    <source>
        <strain evidence="2 3">CGMCC 1.9161</strain>
    </source>
</reference>
<dbReference type="RefSeq" id="WP_244645277.1">
    <property type="nucleotide sequence ID" value="NZ_BMMF01000005.1"/>
</dbReference>
<comment type="caution">
    <text evidence="2">The sequence shown here is derived from an EMBL/GenBank/DDBJ whole genome shotgun (WGS) entry which is preliminary data.</text>
</comment>
<dbReference type="Pfam" id="PF24098">
    <property type="entry name" value="DUF7380"/>
    <property type="match status" value="1"/>
</dbReference>
<sequence>MTEREAEWSVAPDGEGTQIPIWLRATLEDICDLEFEGPIEGCNSADCCDLSTAYRKAADLHEKLGNEAAAPAARVFAMLADVTSFHFKPNEKNAPFGPMMVSESGRSAIPADFRGQPVETLANAALRASNPVLKARLSDTCWLLERKRQGLGRAAVEAYAGIVEGIDARRLKDRLERSDPVLGLATRDALRRALTIGRAVGWNNDEVATCRDWVIAIRERALKDGNPVPVHWFFEMDLDFNISAPEDLAAEIEQFLTSRNDFANPHIVVELWRLAVRAYHIAKDDNGKYRCRTAAAEALVTEAEGHNSAMLASHWLSQAIAEYHGVPGKRDRRTELRHKLVNVQSGIAEEMSSFSYPIDLKDAVERTEKLLGEQQELIDVLLMFARLGRSPDPDKLMADAIKSIREHPLSSLFGASFHDHEGKVIHKTEGGGFQDNNNGDALRVQISRQEGIRRHVYAIGTMEPARQHIMGRFYINDDTFHVLLQGSPFVPSDRLATFSRGFTRFFEGDFASALYILTPMLENSLRHVLKMSGNDVTSFDDAQQVQEDRSISVLFDQMRPELEATFGKAITADIDNVFLSKPGPTIRHALSHGRLNDDSPFSGDAIYACWLIFRLCCIPLIAHRGQIRLPT</sequence>
<feature type="domain" description="DUF7380" evidence="1">
    <location>
        <begin position="22"/>
        <end position="207"/>
    </location>
</feature>
<name>A0A917V3K1_9HYPH</name>
<dbReference type="EMBL" id="BMMF01000005">
    <property type="protein sequence ID" value="GGK34831.1"/>
    <property type="molecule type" value="Genomic_DNA"/>
</dbReference>
<organism evidence="2 3">
    <name type="scientific">Salinarimonas ramus</name>
    <dbReference type="NCBI Taxonomy" id="690164"/>
    <lineage>
        <taxon>Bacteria</taxon>
        <taxon>Pseudomonadati</taxon>
        <taxon>Pseudomonadota</taxon>
        <taxon>Alphaproteobacteria</taxon>
        <taxon>Hyphomicrobiales</taxon>
        <taxon>Salinarimonadaceae</taxon>
        <taxon>Salinarimonas</taxon>
    </lineage>
</organism>
<dbReference type="AlphaFoldDB" id="A0A917V3K1"/>
<proteinExistence type="predicted"/>
<keyword evidence="3" id="KW-1185">Reference proteome</keyword>